<evidence type="ECO:0000313" key="1">
    <source>
        <dbReference type="EMBL" id="SVB61866.1"/>
    </source>
</evidence>
<dbReference type="EMBL" id="UINC01049736">
    <property type="protein sequence ID" value="SVB61866.1"/>
    <property type="molecule type" value="Genomic_DNA"/>
</dbReference>
<dbReference type="AlphaFoldDB" id="A0A382FFI4"/>
<protein>
    <submittedName>
        <fullName evidence="1">Uncharacterized protein</fullName>
    </submittedName>
</protein>
<sequence length="132" mass="14876">LAKCQFIVPSPMSARHGYTQTGKRSAHTLQNTGPRKYLVVEFDEGTHDDHASLLSHLNSHITQLVCAVMSGNKSLHGWFRVENWDEEKQISFFKRATSIGADPATWTRSQFVRMPNGTRNNGAKQTTLYLSK</sequence>
<accession>A0A382FFI4</accession>
<reference evidence="1" key="1">
    <citation type="submission" date="2018-05" db="EMBL/GenBank/DDBJ databases">
        <authorList>
            <person name="Lanie J.A."/>
            <person name="Ng W.-L."/>
            <person name="Kazmierczak K.M."/>
            <person name="Andrzejewski T.M."/>
            <person name="Davidsen T.M."/>
            <person name="Wayne K.J."/>
            <person name="Tettelin H."/>
            <person name="Glass J.I."/>
            <person name="Rusch D."/>
            <person name="Podicherti R."/>
            <person name="Tsui H.-C.T."/>
            <person name="Winkler M.E."/>
        </authorList>
    </citation>
    <scope>NUCLEOTIDE SEQUENCE</scope>
</reference>
<name>A0A382FFI4_9ZZZZ</name>
<gene>
    <name evidence="1" type="ORF">METZ01_LOCUS214720</name>
</gene>
<organism evidence="1">
    <name type="scientific">marine metagenome</name>
    <dbReference type="NCBI Taxonomy" id="408172"/>
    <lineage>
        <taxon>unclassified sequences</taxon>
        <taxon>metagenomes</taxon>
        <taxon>ecological metagenomes</taxon>
    </lineage>
</organism>
<feature type="non-terminal residue" evidence="1">
    <location>
        <position position="1"/>
    </location>
</feature>
<proteinExistence type="predicted"/>